<dbReference type="InterPro" id="IPR029058">
    <property type="entry name" value="AB_hydrolase_fold"/>
</dbReference>
<sequence length="381" mass="43083">MLLFSSEAGKIKVFYSEVLCVAVNFLEQYVTRYGDQTFAQRPLNEIDGAIMALLASMNFGALPADHELADLADDQASQQTLLTTTWSLTFFGGLLRAMITSVRYRHIRWLHYREKFNTVAAQQFAAVTFALTPGHYYVAFRGTDASIAGWKEDFNMIYLSEIPSQRSAVAYFQEVYASHPGRYYLGGHSKGGNLAVYTALHAAQTVAQHITRVFNLDGPGFLPNLHLEKRYRAMRARITKIVPQESIFGLVLENHHDYAVVASTRRAAVDQHDPFSWRIYGRRFVSCAETGRFFRFVQKTVTGFLHNMSRIERSIFLASLYGVADAAHAQTMGELMQLSPHRLRTFYRAAKAMPDTMKAQWKTAAGHFWHALGATPRLPFS</sequence>
<proteinExistence type="predicted"/>
<gene>
    <name evidence="1" type="ORF">L248_2055</name>
</gene>
<dbReference type="Pfam" id="PF11187">
    <property type="entry name" value="Mbeg1-like"/>
    <property type="match status" value="1"/>
</dbReference>
<dbReference type="SUPFAM" id="SSF53474">
    <property type="entry name" value="alpha/beta-Hydrolases"/>
    <property type="match status" value="1"/>
</dbReference>
<protein>
    <recommendedName>
        <fullName evidence="3">DUF2974 domain-containing protein</fullName>
    </recommendedName>
</protein>
<dbReference type="AlphaFoldDB" id="U4TP34"/>
<dbReference type="InterPro" id="IPR024499">
    <property type="entry name" value="Mbeg1-like"/>
</dbReference>
<organism evidence="1 2">
    <name type="scientific">Schleiferilactobacillus shenzhenensis LY-73</name>
    <dbReference type="NCBI Taxonomy" id="1231336"/>
    <lineage>
        <taxon>Bacteria</taxon>
        <taxon>Bacillati</taxon>
        <taxon>Bacillota</taxon>
        <taxon>Bacilli</taxon>
        <taxon>Lactobacillales</taxon>
        <taxon>Lactobacillaceae</taxon>
        <taxon>Schleiferilactobacillus</taxon>
    </lineage>
</organism>
<accession>U4TP34</accession>
<keyword evidence="2" id="KW-1185">Reference proteome</keyword>
<dbReference type="EMBL" id="KI271584">
    <property type="protein sequence ID" value="ERL65979.1"/>
    <property type="molecule type" value="Genomic_DNA"/>
</dbReference>
<dbReference type="STRING" id="1231336.L248_2055"/>
<name>U4TP34_9LACO</name>
<dbReference type="Gene3D" id="3.40.50.1820">
    <property type="entry name" value="alpha/beta hydrolase"/>
    <property type="match status" value="1"/>
</dbReference>
<dbReference type="HOGENOM" id="CLU_043142_2_0_9"/>
<dbReference type="eggNOG" id="COG1073">
    <property type="taxonomic scope" value="Bacteria"/>
</dbReference>
<evidence type="ECO:0000313" key="2">
    <source>
        <dbReference type="Proteomes" id="UP000030647"/>
    </source>
</evidence>
<evidence type="ECO:0000313" key="1">
    <source>
        <dbReference type="EMBL" id="ERL65979.1"/>
    </source>
</evidence>
<evidence type="ECO:0008006" key="3">
    <source>
        <dbReference type="Google" id="ProtNLM"/>
    </source>
</evidence>
<reference evidence="2" key="1">
    <citation type="journal article" date="2013" name="Genome Announc.">
        <title>Whole-Genome Sequencing of Lactobacillus shenzhenensis Strain LY-73T.</title>
        <authorList>
            <person name="Lin Z."/>
            <person name="Liu Z."/>
            <person name="Yang R."/>
            <person name="Zou Y."/>
            <person name="Wan D."/>
            <person name="Chen J."/>
            <person name="Guo M."/>
            <person name="Zhao J."/>
            <person name="Fang C."/>
            <person name="Yang R."/>
            <person name="Liu F."/>
        </authorList>
    </citation>
    <scope>NUCLEOTIDE SEQUENCE [LARGE SCALE GENOMIC DNA]</scope>
    <source>
        <strain evidence="2">LY-73</strain>
    </source>
</reference>
<dbReference type="Proteomes" id="UP000030647">
    <property type="component" value="Unassembled WGS sequence"/>
</dbReference>